<name>A0ABQ7Y5A4_BRANA</name>
<accession>A0ABQ7Y5A4</accession>
<evidence type="ECO:0000313" key="2">
    <source>
        <dbReference type="EMBL" id="KAH0862320.1"/>
    </source>
</evidence>
<feature type="region of interest" description="Disordered" evidence="1">
    <location>
        <begin position="289"/>
        <end position="309"/>
    </location>
</feature>
<protein>
    <submittedName>
        <fullName evidence="2">Uncharacterized protein</fullName>
    </submittedName>
</protein>
<proteinExistence type="predicted"/>
<organism evidence="2 3">
    <name type="scientific">Brassica napus</name>
    <name type="common">Rape</name>
    <dbReference type="NCBI Taxonomy" id="3708"/>
    <lineage>
        <taxon>Eukaryota</taxon>
        <taxon>Viridiplantae</taxon>
        <taxon>Streptophyta</taxon>
        <taxon>Embryophyta</taxon>
        <taxon>Tracheophyta</taxon>
        <taxon>Spermatophyta</taxon>
        <taxon>Magnoliopsida</taxon>
        <taxon>eudicotyledons</taxon>
        <taxon>Gunneridae</taxon>
        <taxon>Pentapetalae</taxon>
        <taxon>rosids</taxon>
        <taxon>malvids</taxon>
        <taxon>Brassicales</taxon>
        <taxon>Brassicaceae</taxon>
        <taxon>Brassiceae</taxon>
        <taxon>Brassica</taxon>
    </lineage>
</organism>
<evidence type="ECO:0000313" key="3">
    <source>
        <dbReference type="Proteomes" id="UP000824890"/>
    </source>
</evidence>
<dbReference type="EMBL" id="JAGKQM010000018">
    <property type="protein sequence ID" value="KAH0862320.1"/>
    <property type="molecule type" value="Genomic_DNA"/>
</dbReference>
<keyword evidence="3" id="KW-1185">Reference proteome</keyword>
<dbReference type="Proteomes" id="UP000824890">
    <property type="component" value="Unassembled WGS sequence"/>
</dbReference>
<gene>
    <name evidence="2" type="ORF">HID58_079531</name>
</gene>
<evidence type="ECO:0000256" key="1">
    <source>
        <dbReference type="SAM" id="MobiDB-lite"/>
    </source>
</evidence>
<sequence>MVMSRDGAEGKHNEVTRKKVSKEIQFAKEKEENRNLRSLLNAQIIVALCLAAAIDAVEDPYPTQHTLIGWFPSHIHHQIAFCSLQSNSPKEKKRYSHKQALDIDEANTAQLLKACGTTPATPTWKLLNVENNLHLPSLILGSPVTLMQCFTWMRKHLKPMERRFQSKLLAGEDVPDGWGGYNHQVATDSNGKEKVSAACKAKIKLLTRTDTVVVEKDTTENNEVRVVEETDAVVVENGALSSDASSGKGITPEKQTENVKNVEAGKTVEWNNRDETLAPATNDLVEKIKEKEDIEEEEDKWLDVSPTKQ</sequence>
<comment type="caution">
    <text evidence="2">The sequence shown here is derived from an EMBL/GenBank/DDBJ whole genome shotgun (WGS) entry which is preliminary data.</text>
</comment>
<reference evidence="2 3" key="1">
    <citation type="submission" date="2021-05" db="EMBL/GenBank/DDBJ databases">
        <title>Genome Assembly of Synthetic Allotetraploid Brassica napus Reveals Homoeologous Exchanges between Subgenomes.</title>
        <authorList>
            <person name="Davis J.T."/>
        </authorList>
    </citation>
    <scope>NUCLEOTIDE SEQUENCE [LARGE SCALE GENOMIC DNA]</scope>
    <source>
        <strain evidence="3">cv. Da-Ae</strain>
        <tissue evidence="2">Seedling</tissue>
    </source>
</reference>